<evidence type="ECO:0000256" key="1">
    <source>
        <dbReference type="SAM" id="SignalP"/>
    </source>
</evidence>
<evidence type="ECO:0000313" key="3">
    <source>
        <dbReference type="Proteomes" id="UP000277424"/>
    </source>
</evidence>
<feature type="chain" id="PRO_5019264516" evidence="1">
    <location>
        <begin position="26"/>
        <end position="204"/>
    </location>
</feature>
<dbReference type="RefSeq" id="WP_121217207.1">
    <property type="nucleotide sequence ID" value="NZ_RBIG01000001.1"/>
</dbReference>
<keyword evidence="1" id="KW-0732">Signal</keyword>
<accession>A0A420WNP9</accession>
<dbReference type="AlphaFoldDB" id="A0A420WNP9"/>
<feature type="signal peptide" evidence="1">
    <location>
        <begin position="1"/>
        <end position="25"/>
    </location>
</feature>
<dbReference type="EMBL" id="RBIG01000001">
    <property type="protein sequence ID" value="RKQ72664.1"/>
    <property type="molecule type" value="Genomic_DNA"/>
</dbReference>
<organism evidence="2 3">
    <name type="scientific">Oceanibaculum indicum</name>
    <dbReference type="NCBI Taxonomy" id="526216"/>
    <lineage>
        <taxon>Bacteria</taxon>
        <taxon>Pseudomonadati</taxon>
        <taxon>Pseudomonadota</taxon>
        <taxon>Alphaproteobacteria</taxon>
        <taxon>Rhodospirillales</taxon>
        <taxon>Oceanibaculaceae</taxon>
        <taxon>Oceanibaculum</taxon>
    </lineage>
</organism>
<comment type="caution">
    <text evidence="2">The sequence shown here is derived from an EMBL/GenBank/DDBJ whole genome shotgun (WGS) entry which is preliminary data.</text>
</comment>
<reference evidence="2 3" key="1">
    <citation type="submission" date="2018-10" db="EMBL/GenBank/DDBJ databases">
        <title>Comparative analysis of microorganisms from saline springs in Andes Mountain Range, Colombia.</title>
        <authorList>
            <person name="Rubin E."/>
        </authorList>
    </citation>
    <scope>NUCLEOTIDE SEQUENCE [LARGE SCALE GENOMIC DNA]</scope>
    <source>
        <strain evidence="2 3">USBA 36</strain>
    </source>
</reference>
<protein>
    <submittedName>
        <fullName evidence="2">Uncharacterized protein</fullName>
    </submittedName>
</protein>
<name>A0A420WNP9_9PROT</name>
<dbReference type="OrthoDB" id="195732at2"/>
<evidence type="ECO:0000313" key="2">
    <source>
        <dbReference type="EMBL" id="RKQ72664.1"/>
    </source>
</evidence>
<gene>
    <name evidence="2" type="ORF">BCL74_0432</name>
</gene>
<dbReference type="Proteomes" id="UP000277424">
    <property type="component" value="Unassembled WGS sequence"/>
</dbReference>
<proteinExistence type="predicted"/>
<sequence length="204" mass="22441">MTSRIAATLTATFLFTAPFLGVAHASDVAPAQVDDALIEQMREIASHSTVLISIKAQNERHKTLTQADIDALDKKWVEQRKSDDQPLIAQVLGSPLSSYLVRKMAESRGLFVEMFVMDNKGLNVGQSSITSDYWQGDEAKYQKTFLVGPDAVFPDKVAVEKDTGHRLQQVNLAIKDPADGKPVGAITVEVDLDMLAMRRQQAAR</sequence>